<keyword evidence="3" id="KW-1185">Reference proteome</keyword>
<reference evidence="2" key="2">
    <citation type="submission" date="2023-01" db="EMBL/GenBank/DDBJ databases">
        <authorList>
            <person name="Sun Q."/>
            <person name="Evtushenko L."/>
        </authorList>
    </citation>
    <scope>NUCLEOTIDE SEQUENCE</scope>
    <source>
        <strain evidence="2">VKM B-1513</strain>
    </source>
</reference>
<accession>A0A9W6MQ92</accession>
<protein>
    <recommendedName>
        <fullName evidence="4">DUF2092 domain-containing protein</fullName>
    </recommendedName>
</protein>
<organism evidence="2 3">
    <name type="scientific">Maricaulis virginensis</name>
    <dbReference type="NCBI Taxonomy" id="144022"/>
    <lineage>
        <taxon>Bacteria</taxon>
        <taxon>Pseudomonadati</taxon>
        <taxon>Pseudomonadota</taxon>
        <taxon>Alphaproteobacteria</taxon>
        <taxon>Maricaulales</taxon>
        <taxon>Maricaulaceae</taxon>
        <taxon>Maricaulis</taxon>
    </lineage>
</organism>
<dbReference type="Proteomes" id="UP001143486">
    <property type="component" value="Unassembled WGS sequence"/>
</dbReference>
<evidence type="ECO:0000313" key="3">
    <source>
        <dbReference type="Proteomes" id="UP001143486"/>
    </source>
</evidence>
<dbReference type="EMBL" id="BSFE01000013">
    <property type="protein sequence ID" value="GLK53726.1"/>
    <property type="molecule type" value="Genomic_DNA"/>
</dbReference>
<feature type="chain" id="PRO_5040990635" description="DUF2092 domain-containing protein" evidence="1">
    <location>
        <begin position="19"/>
        <end position="310"/>
    </location>
</feature>
<evidence type="ECO:0000256" key="1">
    <source>
        <dbReference type="SAM" id="SignalP"/>
    </source>
</evidence>
<proteinExistence type="predicted"/>
<evidence type="ECO:0000313" key="2">
    <source>
        <dbReference type="EMBL" id="GLK53726.1"/>
    </source>
</evidence>
<dbReference type="AlphaFoldDB" id="A0A9W6MQ92"/>
<comment type="caution">
    <text evidence="2">The sequence shown here is derived from an EMBL/GenBank/DDBJ whole genome shotgun (WGS) entry which is preliminary data.</text>
</comment>
<feature type="signal peptide" evidence="1">
    <location>
        <begin position="1"/>
        <end position="18"/>
    </location>
</feature>
<gene>
    <name evidence="2" type="ORF">GCM10017621_32340</name>
</gene>
<reference evidence="2" key="1">
    <citation type="journal article" date="2014" name="Int. J. Syst. Evol. Microbiol.">
        <title>Complete genome sequence of Corynebacterium casei LMG S-19264T (=DSM 44701T), isolated from a smear-ripened cheese.</title>
        <authorList>
            <consortium name="US DOE Joint Genome Institute (JGI-PGF)"/>
            <person name="Walter F."/>
            <person name="Albersmeier A."/>
            <person name="Kalinowski J."/>
            <person name="Ruckert C."/>
        </authorList>
    </citation>
    <scope>NUCLEOTIDE SEQUENCE</scope>
    <source>
        <strain evidence="2">VKM B-1513</strain>
    </source>
</reference>
<name>A0A9W6MQ92_9PROT</name>
<dbReference type="RefSeq" id="WP_271188067.1">
    <property type="nucleotide sequence ID" value="NZ_BSFE01000013.1"/>
</dbReference>
<evidence type="ECO:0008006" key="4">
    <source>
        <dbReference type="Google" id="ProtNLM"/>
    </source>
</evidence>
<sequence>MPLLSLSLAAALAATTQAGPAPSQAFDETLVLGAGRASVEQALEPRCDSLQAVSPPTAGFPLAREQETHLVCTGFTFDSGARLDAAVFTLADGALVQIEARGDTAPLTAHAGDSVTFQDWTAYPAAGLMLDSAAGTAHILSADGLHTNLFAWHNPLLDGEPLDYPPLDVSIPPEVRPGASLETLMPEIEAACPVVQVREIDPPGLPTQPATQTQINCFGYAVAGFERKIEFVFGDGQLVLAWILTGRGESDRLQAAMDAAYGMPVYAGDSFRFYEDGRIALRFDKPEILVIEQSLGAGYIDQLNGAEASD</sequence>
<keyword evidence="1" id="KW-0732">Signal</keyword>